<keyword evidence="19" id="KW-0812">Transmembrane</keyword>
<evidence type="ECO:0000256" key="12">
    <source>
        <dbReference type="ARBA" id="ARBA00044912"/>
    </source>
</evidence>
<evidence type="ECO:0000256" key="7">
    <source>
        <dbReference type="ARBA" id="ARBA00044893"/>
    </source>
</evidence>
<dbReference type="InterPro" id="IPR036259">
    <property type="entry name" value="MFS_trans_sf"/>
</dbReference>
<feature type="transmembrane region" description="Helical" evidence="19">
    <location>
        <begin position="141"/>
        <end position="162"/>
    </location>
</feature>
<keyword evidence="22" id="KW-1185">Reference proteome</keyword>
<comment type="subcellular location">
    <subcellularLocation>
        <location evidence="1">Membrane</location>
        <topology evidence="1">Multi-pass membrane protein</topology>
    </subcellularLocation>
</comment>
<evidence type="ECO:0000256" key="8">
    <source>
        <dbReference type="ARBA" id="ARBA00044898"/>
    </source>
</evidence>
<evidence type="ECO:0000313" key="21">
    <source>
        <dbReference type="EMBL" id="KAK9694943.1"/>
    </source>
</evidence>
<proteinExistence type="predicted"/>
<evidence type="ECO:0000313" key="22">
    <source>
        <dbReference type="Proteomes" id="UP001479436"/>
    </source>
</evidence>
<evidence type="ECO:0000256" key="10">
    <source>
        <dbReference type="ARBA" id="ARBA00044900"/>
    </source>
</evidence>
<reference evidence="21 22" key="1">
    <citation type="submission" date="2023-04" db="EMBL/GenBank/DDBJ databases">
        <title>Genome of Basidiobolus ranarum AG-B5.</title>
        <authorList>
            <person name="Stajich J.E."/>
            <person name="Carter-House D."/>
            <person name="Gryganskyi A."/>
        </authorList>
    </citation>
    <scope>NUCLEOTIDE SEQUENCE [LARGE SCALE GENOMIC DNA]</scope>
    <source>
        <strain evidence="21 22">AG-B5</strain>
    </source>
</reference>
<evidence type="ECO:0000256" key="2">
    <source>
        <dbReference type="ARBA" id="ARBA00044876"/>
    </source>
</evidence>
<dbReference type="InterPro" id="IPR052187">
    <property type="entry name" value="MFSD1"/>
</dbReference>
<evidence type="ECO:0000256" key="6">
    <source>
        <dbReference type="ARBA" id="ARBA00044891"/>
    </source>
</evidence>
<evidence type="ECO:0000259" key="20">
    <source>
        <dbReference type="PROSITE" id="PS50850"/>
    </source>
</evidence>
<comment type="catalytic activity">
    <reaction evidence="11">
        <text>L-arginyl-glycine(out) = L-arginyl-glycine(in)</text>
        <dbReference type="Rhea" id="RHEA:79391"/>
        <dbReference type="ChEBI" id="CHEBI:229955"/>
    </reaction>
</comment>
<dbReference type="Proteomes" id="UP001479436">
    <property type="component" value="Unassembled WGS sequence"/>
</dbReference>
<evidence type="ECO:0000256" key="5">
    <source>
        <dbReference type="ARBA" id="ARBA00044884"/>
    </source>
</evidence>
<dbReference type="PANTHER" id="PTHR23512:SF12">
    <property type="entry name" value="TRANSPORTER, PUTATIVE (AFU_ORTHOLOGUE AFUA_4G00260)-RELATED"/>
    <property type="match status" value="1"/>
</dbReference>
<dbReference type="PROSITE" id="PS50850">
    <property type="entry name" value="MFS"/>
    <property type="match status" value="1"/>
</dbReference>
<feature type="non-terminal residue" evidence="21">
    <location>
        <position position="1"/>
    </location>
</feature>
<dbReference type="PANTHER" id="PTHR23512">
    <property type="entry name" value="MAJOR FACILITATOR SUPERFAMILY DOMAIN-CONTAINING PROTEIN 1"/>
    <property type="match status" value="1"/>
</dbReference>
<feature type="transmembrane region" description="Helical" evidence="19">
    <location>
        <begin position="327"/>
        <end position="350"/>
    </location>
</feature>
<comment type="caution">
    <text evidence="21">The sequence shown here is derived from an EMBL/GenBank/DDBJ whole genome shotgun (WGS) entry which is preliminary data.</text>
</comment>
<gene>
    <name evidence="21" type="ORF">K7432_013226</name>
</gene>
<comment type="catalytic activity">
    <reaction evidence="4">
        <text>L-alpha-aminoacyl-L-arginine(out) = L-alpha-aminoacyl-L-arginine(in)</text>
        <dbReference type="Rhea" id="RHEA:79367"/>
        <dbReference type="ChEBI" id="CHEBI:229968"/>
    </reaction>
</comment>
<comment type="catalytic activity">
    <reaction evidence="6">
        <text>L-lysyl-L-alpha-amino acid(out) = L-lysyl-L-alpha-amino acid(in)</text>
        <dbReference type="Rhea" id="RHEA:79387"/>
        <dbReference type="ChEBI" id="CHEBI:229965"/>
    </reaction>
</comment>
<feature type="transmembrane region" description="Helical" evidence="19">
    <location>
        <begin position="197"/>
        <end position="219"/>
    </location>
</feature>
<name>A0ABR2VRB0_9FUNG</name>
<evidence type="ECO:0000256" key="15">
    <source>
        <dbReference type="ARBA" id="ARBA00044985"/>
    </source>
</evidence>
<evidence type="ECO:0000256" key="9">
    <source>
        <dbReference type="ARBA" id="ARBA00044899"/>
    </source>
</evidence>
<sequence>ETIITQWFEGRAAALALSAQLSWARLASFLGNLIPHPLIDATGFYGWPLWLGAILCVVSVVCNIAYMLLMRHCNRTFMTKEQLANIKKKKQFQPRKVLYFNNSYWLVIFIEFFLAAIWNAFLIISTQFMKFRYGKSDAMAAYNSSIAQVVPIFVVPIVGLIFDRFGHRLFILLTSGVFLAICFGLLAYTHVNPIGPMVLFSISLALGPVAMISSIQLLVDVNMVGTALGIYKASNNIGSVILDITTGIIQDNTHKQSYDGVMLLLFILTFLPIVAAAVLYYVDSAKYNGLLDANLKKRKPMIEDKIRREQLALENPNYEPTVNRMNYFYAAMLGAAMLVAWGMFFGFSVAGPKVSP</sequence>
<comment type="catalytic activity">
    <reaction evidence="7">
        <text>L-alpha-aminoacyl-L-lysine(out) = L-alpha-aminoacyl-L-lysine(in)</text>
        <dbReference type="Rhea" id="RHEA:79383"/>
        <dbReference type="ChEBI" id="CHEBI:229966"/>
    </reaction>
</comment>
<protein>
    <recommendedName>
        <fullName evidence="15">Lysosomal dipeptide transporter MFSD1</fullName>
    </recommendedName>
    <alternativeName>
        <fullName evidence="16">Major facilitator superfamily domain-containing protein 1</fullName>
    </alternativeName>
</protein>
<dbReference type="InterPro" id="IPR020846">
    <property type="entry name" value="MFS_dom"/>
</dbReference>
<evidence type="ECO:0000256" key="4">
    <source>
        <dbReference type="ARBA" id="ARBA00044881"/>
    </source>
</evidence>
<comment type="catalytic activity">
    <reaction evidence="3">
        <text>L-histidyl-glycine(out) = L-histidyl-glycine(in)</text>
        <dbReference type="Rhea" id="RHEA:79395"/>
        <dbReference type="ChEBI" id="CHEBI:229957"/>
    </reaction>
</comment>
<evidence type="ECO:0000256" key="3">
    <source>
        <dbReference type="ARBA" id="ARBA00044878"/>
    </source>
</evidence>
<comment type="catalytic activity">
    <reaction evidence="9">
        <text>L-arginyl-L-alpha-amino acid(out) = L-arginyl-L-alpha-amino acid(in)</text>
        <dbReference type="Rhea" id="RHEA:79371"/>
        <dbReference type="ChEBI" id="CHEBI:84315"/>
    </reaction>
</comment>
<evidence type="ECO:0000256" key="18">
    <source>
        <dbReference type="ARBA" id="ARBA00046376"/>
    </source>
</evidence>
<evidence type="ECO:0000256" key="17">
    <source>
        <dbReference type="ARBA" id="ARBA00045709"/>
    </source>
</evidence>
<organism evidence="21 22">
    <name type="scientific">Basidiobolus ranarum</name>
    <dbReference type="NCBI Taxonomy" id="34480"/>
    <lineage>
        <taxon>Eukaryota</taxon>
        <taxon>Fungi</taxon>
        <taxon>Fungi incertae sedis</taxon>
        <taxon>Zoopagomycota</taxon>
        <taxon>Entomophthoromycotina</taxon>
        <taxon>Basidiobolomycetes</taxon>
        <taxon>Basidiobolales</taxon>
        <taxon>Basidiobolaceae</taxon>
        <taxon>Basidiobolus</taxon>
    </lineage>
</organism>
<comment type="catalytic activity">
    <reaction evidence="12">
        <text>L-histidyl-L-alpha-amino acid(out) = L-histidyl-L-alpha-amino acid(in)</text>
        <dbReference type="Rhea" id="RHEA:79379"/>
        <dbReference type="ChEBI" id="CHEBI:229964"/>
    </reaction>
</comment>
<dbReference type="SUPFAM" id="SSF103473">
    <property type="entry name" value="MFS general substrate transporter"/>
    <property type="match status" value="1"/>
</dbReference>
<evidence type="ECO:0000256" key="1">
    <source>
        <dbReference type="ARBA" id="ARBA00004141"/>
    </source>
</evidence>
<comment type="catalytic activity">
    <reaction evidence="2">
        <text>L-lysyl-L-alanine(out) = L-lysyl-L-alanine(in)</text>
        <dbReference type="Rhea" id="RHEA:79399"/>
        <dbReference type="ChEBI" id="CHEBI:229954"/>
    </reaction>
</comment>
<evidence type="ECO:0000256" key="16">
    <source>
        <dbReference type="ARBA" id="ARBA00045018"/>
    </source>
</evidence>
<evidence type="ECO:0000256" key="13">
    <source>
        <dbReference type="ARBA" id="ARBA00044919"/>
    </source>
</evidence>
<comment type="function">
    <text evidence="17">Lysosomal dipeptide uniporter that selectively exports lysine, arginine or histidine-containing dipeptides with a net positive charge from the lysosome lumen into the cytosol. Could play a role in a specific type of protein O-glycosylation indirectly regulating macrophages migration and tissue invasion. Also essential for liver homeostasis.</text>
</comment>
<comment type="catalytic activity">
    <reaction evidence="13">
        <text>L-alanyl-L-lysine(out) = L-alanyl-L-lysine(in)</text>
        <dbReference type="Rhea" id="RHEA:79415"/>
        <dbReference type="ChEBI" id="CHEBI:192470"/>
    </reaction>
</comment>
<keyword evidence="19" id="KW-1133">Transmembrane helix</keyword>
<feature type="domain" description="Major facilitator superfamily (MFS) profile" evidence="20">
    <location>
        <begin position="1"/>
        <end position="287"/>
    </location>
</feature>
<comment type="catalytic activity">
    <reaction evidence="8">
        <text>L-aspartyl-L-lysine(out) = L-aspartyl-L-lysine(in)</text>
        <dbReference type="Rhea" id="RHEA:79411"/>
        <dbReference type="ChEBI" id="CHEBI:229953"/>
    </reaction>
</comment>
<dbReference type="EMBL" id="JASJQH010008144">
    <property type="protein sequence ID" value="KAK9694943.1"/>
    <property type="molecule type" value="Genomic_DNA"/>
</dbReference>
<dbReference type="Pfam" id="PF07690">
    <property type="entry name" value="MFS_1"/>
    <property type="match status" value="1"/>
</dbReference>
<evidence type="ECO:0000256" key="19">
    <source>
        <dbReference type="SAM" id="Phobius"/>
    </source>
</evidence>
<dbReference type="Gene3D" id="1.20.1250.20">
    <property type="entry name" value="MFS general substrate transporter like domains"/>
    <property type="match status" value="1"/>
</dbReference>
<keyword evidence="19" id="KW-0472">Membrane</keyword>
<feature type="transmembrane region" description="Helical" evidence="19">
    <location>
        <begin position="97"/>
        <end position="121"/>
    </location>
</feature>
<evidence type="ECO:0000256" key="14">
    <source>
        <dbReference type="ARBA" id="ARBA00044924"/>
    </source>
</evidence>
<accession>A0ABR2VRB0</accession>
<feature type="transmembrane region" description="Helical" evidence="19">
    <location>
        <begin position="47"/>
        <end position="69"/>
    </location>
</feature>
<comment type="catalytic activity">
    <reaction evidence="14">
        <text>L-lysyl-glycine(out) = L-lysyl-glycine(in)</text>
        <dbReference type="Rhea" id="RHEA:79407"/>
        <dbReference type="ChEBI" id="CHEBI:191202"/>
    </reaction>
</comment>
<feature type="transmembrane region" description="Helical" evidence="19">
    <location>
        <begin position="261"/>
        <end position="282"/>
    </location>
</feature>
<comment type="subunit">
    <text evidence="18">Homodimer. Interacts with lysosomal protein GLMP (via lumenal domain); the interaction starts while both proteins are still in the endoplasmic reticulum and is required for stabilization of MFSD1 in lysosomes but has no direct effect on its targeting to lysosomes or transporter activity.</text>
</comment>
<comment type="catalytic activity">
    <reaction evidence="5">
        <text>L-alpha-aminoacyl-L-histidine(out) = L-alpha-aminoacyl-L-histidine(in)</text>
        <dbReference type="Rhea" id="RHEA:79375"/>
        <dbReference type="ChEBI" id="CHEBI:229967"/>
    </reaction>
</comment>
<feature type="transmembrane region" description="Helical" evidence="19">
    <location>
        <begin position="169"/>
        <end position="191"/>
    </location>
</feature>
<evidence type="ECO:0000256" key="11">
    <source>
        <dbReference type="ARBA" id="ARBA00044903"/>
    </source>
</evidence>
<comment type="catalytic activity">
    <reaction evidence="10">
        <text>L-lysyl-L-lysine(out) = L-lysyl-L-lysine(in)</text>
        <dbReference type="Rhea" id="RHEA:79403"/>
        <dbReference type="ChEBI" id="CHEBI:229956"/>
    </reaction>
</comment>
<dbReference type="InterPro" id="IPR011701">
    <property type="entry name" value="MFS"/>
</dbReference>